<evidence type="ECO:0000256" key="3">
    <source>
        <dbReference type="ARBA" id="ARBA00020311"/>
    </source>
</evidence>
<keyword evidence="6" id="KW-0175">Coiled coil</keyword>
<dbReference type="SUPFAM" id="SSF56672">
    <property type="entry name" value="DNA/RNA polymerases"/>
    <property type="match status" value="1"/>
</dbReference>
<gene>
    <name evidence="9" type="ORF">PYK22_02072</name>
</gene>
<keyword evidence="10" id="KW-1185">Reference proteome</keyword>
<feature type="coiled-coil region" evidence="6">
    <location>
        <begin position="211"/>
        <end position="238"/>
    </location>
</feature>
<dbReference type="GO" id="GO:0003887">
    <property type="term" value="F:DNA-directed DNA polymerase activity"/>
    <property type="evidence" value="ECO:0007669"/>
    <property type="project" value="UniProtKB-EC"/>
</dbReference>
<dbReference type="Pfam" id="PF00476">
    <property type="entry name" value="DNA_pol_A"/>
    <property type="match status" value="1"/>
</dbReference>
<dbReference type="PANTHER" id="PTHR10133">
    <property type="entry name" value="DNA POLYMERASE I"/>
    <property type="match status" value="1"/>
</dbReference>
<dbReference type="InterPro" id="IPR043502">
    <property type="entry name" value="DNA/RNA_pol_sf"/>
</dbReference>
<evidence type="ECO:0000313" key="9">
    <source>
        <dbReference type="EMBL" id="CDM66062.1"/>
    </source>
</evidence>
<dbReference type="InterPro" id="IPR002298">
    <property type="entry name" value="DNA_polymerase_A"/>
</dbReference>
<dbReference type="OrthoDB" id="4053at2"/>
<dbReference type="STRING" id="454194.PYK22_02072"/>
<evidence type="ECO:0000313" key="10">
    <source>
        <dbReference type="Proteomes" id="UP000031518"/>
    </source>
</evidence>
<reference evidence="9 10" key="1">
    <citation type="submission" date="2013-12" db="EMBL/GenBank/DDBJ databases">
        <authorList>
            <person name="Stott M."/>
        </authorList>
    </citation>
    <scope>NUCLEOTIDE SEQUENCE [LARGE SCALE GENOMIC DNA]</scope>
    <source>
        <strain evidence="9 10">K22</strain>
    </source>
</reference>
<dbReference type="FunFam" id="1.10.150.20:FF:000002">
    <property type="entry name" value="DNA polymerase I"/>
    <property type="match status" value="1"/>
</dbReference>
<comment type="similarity">
    <text evidence="1">Belongs to the DNA polymerase type-A family.</text>
</comment>
<reference evidence="9 10" key="2">
    <citation type="submission" date="2015-01" db="EMBL/GenBank/DDBJ databases">
        <title>Complete genome sequence of Pyrinomonas methylaliphatogenes type strain K22T.</title>
        <authorList>
            <person name="Lee K.C.Y."/>
            <person name="Power J.F."/>
            <person name="Dunfield P.F."/>
            <person name="Morgan X.C."/>
            <person name="Huttenhower C."/>
            <person name="Stott M.B."/>
        </authorList>
    </citation>
    <scope>NUCLEOTIDE SEQUENCE [LARGE SCALE GENOMIC DNA]</scope>
    <source>
        <strain evidence="9 10">K22</strain>
    </source>
</reference>
<dbReference type="RefSeq" id="WP_041976915.1">
    <property type="nucleotide sequence ID" value="NZ_CBXV010000007.1"/>
</dbReference>
<dbReference type="GO" id="GO:0006302">
    <property type="term" value="P:double-strand break repair"/>
    <property type="evidence" value="ECO:0007669"/>
    <property type="project" value="TreeGrafter"/>
</dbReference>
<dbReference type="SMART" id="SM00474">
    <property type="entry name" value="35EXOc"/>
    <property type="match status" value="1"/>
</dbReference>
<dbReference type="EMBL" id="CBXV010000007">
    <property type="protein sequence ID" value="CDM66062.1"/>
    <property type="molecule type" value="Genomic_DNA"/>
</dbReference>
<dbReference type="CDD" id="cd06142">
    <property type="entry name" value="RNaseD_exo"/>
    <property type="match status" value="1"/>
</dbReference>
<evidence type="ECO:0000256" key="5">
    <source>
        <dbReference type="ARBA" id="ARBA00049244"/>
    </source>
</evidence>
<evidence type="ECO:0000259" key="8">
    <source>
        <dbReference type="SMART" id="SM00482"/>
    </source>
</evidence>
<dbReference type="Gene3D" id="3.30.70.370">
    <property type="match status" value="1"/>
</dbReference>
<dbReference type="GO" id="GO:0008408">
    <property type="term" value="F:3'-5' exonuclease activity"/>
    <property type="evidence" value="ECO:0007669"/>
    <property type="project" value="InterPro"/>
</dbReference>
<dbReference type="InterPro" id="IPR036397">
    <property type="entry name" value="RNaseH_sf"/>
</dbReference>
<dbReference type="Pfam" id="PF01612">
    <property type="entry name" value="DNA_pol_A_exo1"/>
    <property type="match status" value="1"/>
</dbReference>
<dbReference type="Gene3D" id="1.20.1060.10">
    <property type="entry name" value="Taq DNA Polymerase, Chain T, domain 4"/>
    <property type="match status" value="1"/>
</dbReference>
<keyword evidence="9" id="KW-0540">Nuclease</keyword>
<keyword evidence="9" id="KW-0808">Transferase</keyword>
<dbReference type="PANTHER" id="PTHR10133:SF27">
    <property type="entry name" value="DNA POLYMERASE NU"/>
    <property type="match status" value="1"/>
</dbReference>
<feature type="domain" description="3'-5' exonuclease" evidence="7">
    <location>
        <begin position="5"/>
        <end position="181"/>
    </location>
</feature>
<dbReference type="GO" id="GO:0003677">
    <property type="term" value="F:DNA binding"/>
    <property type="evidence" value="ECO:0007669"/>
    <property type="project" value="InterPro"/>
</dbReference>
<feature type="domain" description="DNA-directed DNA polymerase family A palm" evidence="8">
    <location>
        <begin position="353"/>
        <end position="552"/>
    </location>
</feature>
<comment type="catalytic activity">
    <reaction evidence="5">
        <text>DNA(n) + a 2'-deoxyribonucleoside 5'-triphosphate = DNA(n+1) + diphosphate</text>
        <dbReference type="Rhea" id="RHEA:22508"/>
        <dbReference type="Rhea" id="RHEA-COMP:17339"/>
        <dbReference type="Rhea" id="RHEA-COMP:17340"/>
        <dbReference type="ChEBI" id="CHEBI:33019"/>
        <dbReference type="ChEBI" id="CHEBI:61560"/>
        <dbReference type="ChEBI" id="CHEBI:173112"/>
        <dbReference type="EC" id="2.7.7.7"/>
    </reaction>
</comment>
<evidence type="ECO:0000259" key="7">
    <source>
        <dbReference type="SMART" id="SM00474"/>
    </source>
</evidence>
<evidence type="ECO:0000256" key="2">
    <source>
        <dbReference type="ARBA" id="ARBA00012417"/>
    </source>
</evidence>
<organism evidence="9 10">
    <name type="scientific">Pyrinomonas methylaliphatogenes</name>
    <dbReference type="NCBI Taxonomy" id="454194"/>
    <lineage>
        <taxon>Bacteria</taxon>
        <taxon>Pseudomonadati</taxon>
        <taxon>Acidobacteriota</taxon>
        <taxon>Blastocatellia</taxon>
        <taxon>Blastocatellales</taxon>
        <taxon>Pyrinomonadaceae</taxon>
        <taxon>Pyrinomonas</taxon>
    </lineage>
</organism>
<accession>A0A0B6WZB2</accession>
<dbReference type="AlphaFoldDB" id="A0A0B6WZB2"/>
<dbReference type="InterPro" id="IPR012337">
    <property type="entry name" value="RNaseH-like_sf"/>
</dbReference>
<dbReference type="EC" id="2.7.7.7" evidence="2"/>
<dbReference type="GO" id="GO:0006261">
    <property type="term" value="P:DNA-templated DNA replication"/>
    <property type="evidence" value="ECO:0007669"/>
    <property type="project" value="InterPro"/>
</dbReference>
<evidence type="ECO:0000256" key="6">
    <source>
        <dbReference type="SAM" id="Coils"/>
    </source>
</evidence>
<protein>
    <recommendedName>
        <fullName evidence="3">DNA polymerase I</fullName>
        <ecNumber evidence="2">2.7.7.7</ecNumber>
    </recommendedName>
</protein>
<sequence length="589" mass="66693">MSNEYKLITDEEELRRAVERLQTQPAIGFDTETTDLDPYRGRLRLVQLATLEEVYVIDLDKFGEHPAERADLEPLRQLLASDRPVKIAHNAKFDIKWVRRHLGVEPGTVFDTYLASQLLSAGVEERHNLDAVMMRYLGENVDKTERGSDWSGELSEAQLLYAARDVALLVRLRERMIERLKADGLVQCARLEFECVPVTAAIELAGFYLDKERWREQMVNVEQERARIAAELQEMLAAGSSQGMLFAGARAEVNLDSHAQLTEALRRLGIPMPDSTRNWRLQPLAAKYPVIAKLLEYRTVQKAITSYGQNILDSIHPVTGRIHADFHQIGAPTGRYACTSPNIQQIPHTTAYRRCFRAPEGRKLITCDFSQIELRILAEYSQDRNFIAAFQSGADLHRATAAQVFGIAPEEVSAEQRSFAKRLNFGVVYGIGAPRFALMTGLSEKEAEEAMRRYFAAYPALDAWLKEAGRRAVREREARTMIGRRARFNFDPEDRRAVALIERNGKNMPVQGSSADILKRALRLLHEDLSATTAKIVNIVHDEIVVEADVEQAEEISIRVQRAMQKAGEEFIKSVPVVVESHISDEWLK</sequence>
<dbReference type="Gene3D" id="3.30.420.10">
    <property type="entry name" value="Ribonuclease H-like superfamily/Ribonuclease H"/>
    <property type="match status" value="1"/>
</dbReference>
<dbReference type="PRINTS" id="PR00868">
    <property type="entry name" value="DNAPOLI"/>
</dbReference>
<keyword evidence="9" id="KW-0548">Nucleotidyltransferase</keyword>
<dbReference type="SUPFAM" id="SSF53098">
    <property type="entry name" value="Ribonuclease H-like"/>
    <property type="match status" value="1"/>
</dbReference>
<proteinExistence type="inferred from homology"/>
<evidence type="ECO:0000256" key="1">
    <source>
        <dbReference type="ARBA" id="ARBA00007705"/>
    </source>
</evidence>
<dbReference type="InterPro" id="IPR002562">
    <property type="entry name" value="3'-5'_exonuclease_dom"/>
</dbReference>
<dbReference type="SMART" id="SM00482">
    <property type="entry name" value="POLAc"/>
    <property type="match status" value="1"/>
</dbReference>
<name>A0A0B6WZB2_9BACT</name>
<dbReference type="InterPro" id="IPR001098">
    <property type="entry name" value="DNA-dir_DNA_pol_A_palm_dom"/>
</dbReference>
<dbReference type="Proteomes" id="UP000031518">
    <property type="component" value="Unassembled WGS sequence"/>
</dbReference>
<keyword evidence="9" id="KW-0269">Exonuclease</keyword>
<dbReference type="Gene3D" id="1.10.150.20">
    <property type="entry name" value="5' to 3' exonuclease, C-terminal subdomain"/>
    <property type="match status" value="1"/>
</dbReference>
<keyword evidence="9" id="KW-0378">Hydrolase</keyword>
<keyword evidence="4" id="KW-0235">DNA replication</keyword>
<evidence type="ECO:0000256" key="4">
    <source>
        <dbReference type="ARBA" id="ARBA00022705"/>
    </source>
</evidence>